<reference evidence="1" key="2">
    <citation type="journal article" date="2008" name="Genome Biol.">
        <title>Improved genome assembly and evidence-based global gene model set for the chordate Ciona intestinalis: new insight into intron and operon populations.</title>
        <authorList>
            <person name="Satou Y."/>
            <person name="Mineta K."/>
            <person name="Ogasawara M."/>
            <person name="Sasakura Y."/>
            <person name="Shoguchi E."/>
            <person name="Ueno K."/>
            <person name="Yamada L."/>
            <person name="Matsumoto J."/>
            <person name="Wasserscheid J."/>
            <person name="Dewar K."/>
            <person name="Wiley G.B."/>
            <person name="Macmil S.L."/>
            <person name="Roe B.A."/>
            <person name="Zeller R.W."/>
            <person name="Hastings K.E."/>
            <person name="Lemaire P."/>
            <person name="Lindquist E."/>
            <person name="Endo T."/>
            <person name="Hotta K."/>
            <person name="Inaba K."/>
        </authorList>
    </citation>
    <scope>NUCLEOTIDE SEQUENCE [LARGE SCALE GENOMIC DNA]</scope>
    <source>
        <strain evidence="1">wild type</strain>
    </source>
</reference>
<reference evidence="1" key="3">
    <citation type="submission" date="2025-08" db="UniProtKB">
        <authorList>
            <consortium name="Ensembl"/>
        </authorList>
    </citation>
    <scope>IDENTIFICATION</scope>
</reference>
<keyword evidence="2" id="KW-1185">Reference proteome</keyword>
<organism evidence="1 2">
    <name type="scientific">Ciona intestinalis</name>
    <name type="common">Transparent sea squirt</name>
    <name type="synonym">Ascidia intestinalis</name>
    <dbReference type="NCBI Taxonomy" id="7719"/>
    <lineage>
        <taxon>Eukaryota</taxon>
        <taxon>Metazoa</taxon>
        <taxon>Chordata</taxon>
        <taxon>Tunicata</taxon>
        <taxon>Ascidiacea</taxon>
        <taxon>Phlebobranchia</taxon>
        <taxon>Cionidae</taxon>
        <taxon>Ciona</taxon>
    </lineage>
</organism>
<reference evidence="1" key="4">
    <citation type="submission" date="2025-09" db="UniProtKB">
        <authorList>
            <consortium name="Ensembl"/>
        </authorList>
    </citation>
    <scope>IDENTIFICATION</scope>
</reference>
<evidence type="ECO:0000313" key="1">
    <source>
        <dbReference type="Ensembl" id="ENSCINP00000000993.3"/>
    </source>
</evidence>
<dbReference type="EMBL" id="EAAA01000664">
    <property type="status" value="NOT_ANNOTATED_CDS"/>
    <property type="molecule type" value="Genomic_DNA"/>
</dbReference>
<dbReference type="Proteomes" id="UP000008144">
    <property type="component" value="Chromosome 11"/>
</dbReference>
<name>F6V0I0_CIOIN</name>
<sequence>MLPLHYASVRQNDSSFIEDLELDSVLSESSVVGNLTNVKSENSLNFLCELLGRLSYESKHLNWFRSNLYQHSTLHGSTYNLRPVTLFKLYYLVCRENDIKIPPLCNNNKTYEKKFIVEQEQTKLPILPFATVVPVKGLYT</sequence>
<reference evidence="2" key="1">
    <citation type="journal article" date="2002" name="Science">
        <title>The draft genome of Ciona intestinalis: insights into chordate and vertebrate origins.</title>
        <authorList>
            <person name="Dehal P."/>
            <person name="Satou Y."/>
            <person name="Campbell R.K."/>
            <person name="Chapman J."/>
            <person name="Degnan B."/>
            <person name="De Tomaso A."/>
            <person name="Davidson B."/>
            <person name="Di Gregorio A."/>
            <person name="Gelpke M."/>
            <person name="Goodstein D.M."/>
            <person name="Harafuji N."/>
            <person name="Hastings K.E."/>
            <person name="Ho I."/>
            <person name="Hotta K."/>
            <person name="Huang W."/>
            <person name="Kawashima T."/>
            <person name="Lemaire P."/>
            <person name="Martinez D."/>
            <person name="Meinertzhagen I.A."/>
            <person name="Necula S."/>
            <person name="Nonaka M."/>
            <person name="Putnam N."/>
            <person name="Rash S."/>
            <person name="Saiga H."/>
            <person name="Satake M."/>
            <person name="Terry A."/>
            <person name="Yamada L."/>
            <person name="Wang H.G."/>
            <person name="Awazu S."/>
            <person name="Azumi K."/>
            <person name="Boore J."/>
            <person name="Branno M."/>
            <person name="Chin-Bow S."/>
            <person name="DeSantis R."/>
            <person name="Doyle S."/>
            <person name="Francino P."/>
            <person name="Keys D.N."/>
            <person name="Haga S."/>
            <person name="Hayashi H."/>
            <person name="Hino K."/>
            <person name="Imai K.S."/>
            <person name="Inaba K."/>
            <person name="Kano S."/>
            <person name="Kobayashi K."/>
            <person name="Kobayashi M."/>
            <person name="Lee B.I."/>
            <person name="Makabe K.W."/>
            <person name="Manohar C."/>
            <person name="Matassi G."/>
            <person name="Medina M."/>
            <person name="Mochizuki Y."/>
            <person name="Mount S."/>
            <person name="Morishita T."/>
            <person name="Miura S."/>
            <person name="Nakayama A."/>
            <person name="Nishizaka S."/>
            <person name="Nomoto H."/>
            <person name="Ohta F."/>
            <person name="Oishi K."/>
            <person name="Rigoutsos I."/>
            <person name="Sano M."/>
            <person name="Sasaki A."/>
            <person name="Sasakura Y."/>
            <person name="Shoguchi E."/>
            <person name="Shin-i T."/>
            <person name="Spagnuolo A."/>
            <person name="Stainier D."/>
            <person name="Suzuki M.M."/>
            <person name="Tassy O."/>
            <person name="Takatori N."/>
            <person name="Tokuoka M."/>
            <person name="Yagi K."/>
            <person name="Yoshizaki F."/>
            <person name="Wada S."/>
            <person name="Zhang C."/>
            <person name="Hyatt P.D."/>
            <person name="Larimer F."/>
            <person name="Detter C."/>
            <person name="Doggett N."/>
            <person name="Glavina T."/>
            <person name="Hawkins T."/>
            <person name="Richardson P."/>
            <person name="Lucas S."/>
            <person name="Kohara Y."/>
            <person name="Levine M."/>
            <person name="Satoh N."/>
            <person name="Rokhsar D.S."/>
        </authorList>
    </citation>
    <scope>NUCLEOTIDE SEQUENCE [LARGE SCALE GENOMIC DNA]</scope>
</reference>
<dbReference type="InParanoid" id="F6V0I0"/>
<accession>F6V0I0</accession>
<dbReference type="AlphaFoldDB" id="F6V0I0"/>
<protein>
    <submittedName>
        <fullName evidence="1">Uncharacterized protein</fullName>
    </submittedName>
</protein>
<dbReference type="HOGENOM" id="CLU_1834439_0_0_1"/>
<proteinExistence type="predicted"/>
<dbReference type="Ensembl" id="ENSCINT00000000993.3">
    <property type="protein sequence ID" value="ENSCINP00000000993.3"/>
    <property type="gene ID" value="ENSCING00000000542.3"/>
</dbReference>
<evidence type="ECO:0000313" key="2">
    <source>
        <dbReference type="Proteomes" id="UP000008144"/>
    </source>
</evidence>